<evidence type="ECO:0000313" key="7">
    <source>
        <dbReference type="Proteomes" id="UP000051922"/>
    </source>
</evidence>
<evidence type="ECO:0000313" key="6">
    <source>
        <dbReference type="EMBL" id="KRL86845.1"/>
    </source>
</evidence>
<sequence>MVMANSEILRRRAVLPIGTVMDLTTLTARQIRYYETQGFVHPSRNAGNHRMFSLTDVDVLLSIVQQRKSGLSLGEIRRMREVKARQTSDSDARKMLQDDILNQSGFTQAGRGPYGQGFN</sequence>
<comment type="caution">
    <text evidence="6">The sequence shown here is derived from an EMBL/GenBank/DDBJ whole genome shotgun (WGS) entry which is preliminary data.</text>
</comment>
<dbReference type="PANTHER" id="PTHR30204">
    <property type="entry name" value="REDOX-CYCLING DRUG-SENSING TRANSCRIPTIONAL ACTIVATOR SOXR"/>
    <property type="match status" value="1"/>
</dbReference>
<gene>
    <name evidence="6" type="ORF">FC50_GL000493</name>
</gene>
<dbReference type="PATRIC" id="fig|1423783.4.peg.509"/>
<dbReference type="PANTHER" id="PTHR30204:SF65">
    <property type="entry name" value="HTH-TYPE TRANSCRIPTIONAL REGULATOR TNRA"/>
    <property type="match status" value="1"/>
</dbReference>
<keyword evidence="1" id="KW-0678">Repressor</keyword>
<organism evidence="6 7">
    <name type="scientific">Lacticaseibacillus pantheris DSM 15945 = JCM 12539 = NBRC 106106</name>
    <dbReference type="NCBI Taxonomy" id="1423783"/>
    <lineage>
        <taxon>Bacteria</taxon>
        <taxon>Bacillati</taxon>
        <taxon>Bacillota</taxon>
        <taxon>Bacilli</taxon>
        <taxon>Lactobacillales</taxon>
        <taxon>Lactobacillaceae</taxon>
        <taxon>Lacticaseibacillus</taxon>
    </lineage>
</organism>
<dbReference type="SMART" id="SM00422">
    <property type="entry name" value="HTH_MERR"/>
    <property type="match status" value="1"/>
</dbReference>
<dbReference type="GO" id="GO:0003700">
    <property type="term" value="F:DNA-binding transcription factor activity"/>
    <property type="evidence" value="ECO:0007669"/>
    <property type="project" value="InterPro"/>
</dbReference>
<dbReference type="PROSITE" id="PS50937">
    <property type="entry name" value="HTH_MERR_2"/>
    <property type="match status" value="1"/>
</dbReference>
<dbReference type="InterPro" id="IPR009061">
    <property type="entry name" value="DNA-bd_dom_put_sf"/>
</dbReference>
<evidence type="ECO:0000259" key="5">
    <source>
        <dbReference type="PROSITE" id="PS50937"/>
    </source>
</evidence>
<evidence type="ECO:0000256" key="2">
    <source>
        <dbReference type="ARBA" id="ARBA00023015"/>
    </source>
</evidence>
<feature type="domain" description="HTH merR-type" evidence="5">
    <location>
        <begin position="14"/>
        <end position="82"/>
    </location>
</feature>
<keyword evidence="2" id="KW-0805">Transcription regulation</keyword>
<accession>A0A0R1U0K8</accession>
<dbReference type="SUPFAM" id="SSF46955">
    <property type="entry name" value="Putative DNA-binding domain"/>
    <property type="match status" value="1"/>
</dbReference>
<proteinExistence type="predicted"/>
<dbReference type="STRING" id="1423783.FC50_GL000493"/>
<dbReference type="GO" id="GO:0003677">
    <property type="term" value="F:DNA binding"/>
    <property type="evidence" value="ECO:0007669"/>
    <property type="project" value="UniProtKB-KW"/>
</dbReference>
<dbReference type="Proteomes" id="UP000051922">
    <property type="component" value="Unassembled WGS sequence"/>
</dbReference>
<keyword evidence="3" id="KW-0238">DNA-binding</keyword>
<reference evidence="6 7" key="1">
    <citation type="journal article" date="2015" name="Genome Announc.">
        <title>Expanding the biotechnology potential of lactobacilli through comparative genomics of 213 strains and associated genera.</title>
        <authorList>
            <person name="Sun Z."/>
            <person name="Harris H.M."/>
            <person name="McCann A."/>
            <person name="Guo C."/>
            <person name="Argimon S."/>
            <person name="Zhang W."/>
            <person name="Yang X."/>
            <person name="Jeffery I.B."/>
            <person name="Cooney J.C."/>
            <person name="Kagawa T.F."/>
            <person name="Liu W."/>
            <person name="Song Y."/>
            <person name="Salvetti E."/>
            <person name="Wrobel A."/>
            <person name="Rasinkangas P."/>
            <person name="Parkhill J."/>
            <person name="Rea M.C."/>
            <person name="O'Sullivan O."/>
            <person name="Ritari J."/>
            <person name="Douillard F.P."/>
            <person name="Paul Ross R."/>
            <person name="Yang R."/>
            <person name="Briner A.E."/>
            <person name="Felis G.E."/>
            <person name="de Vos W.M."/>
            <person name="Barrangou R."/>
            <person name="Klaenhammer T.R."/>
            <person name="Caufield P.W."/>
            <person name="Cui Y."/>
            <person name="Zhang H."/>
            <person name="O'Toole P.W."/>
        </authorList>
    </citation>
    <scope>NUCLEOTIDE SEQUENCE [LARGE SCALE GENOMIC DNA]</scope>
    <source>
        <strain evidence="6 7">DSM 15945</strain>
    </source>
</reference>
<evidence type="ECO:0000256" key="4">
    <source>
        <dbReference type="ARBA" id="ARBA00023163"/>
    </source>
</evidence>
<dbReference type="InterPro" id="IPR047057">
    <property type="entry name" value="MerR_fam"/>
</dbReference>
<dbReference type="Gene3D" id="1.10.1660.10">
    <property type="match status" value="1"/>
</dbReference>
<name>A0A0R1U0K8_9LACO</name>
<keyword evidence="7" id="KW-1185">Reference proteome</keyword>
<dbReference type="AlphaFoldDB" id="A0A0R1U0K8"/>
<dbReference type="InterPro" id="IPR000551">
    <property type="entry name" value="MerR-type_HTH_dom"/>
</dbReference>
<evidence type="ECO:0000256" key="3">
    <source>
        <dbReference type="ARBA" id="ARBA00023125"/>
    </source>
</evidence>
<evidence type="ECO:0000256" key="1">
    <source>
        <dbReference type="ARBA" id="ARBA00022491"/>
    </source>
</evidence>
<protein>
    <recommendedName>
        <fullName evidence="5">HTH merR-type domain-containing protein</fullName>
    </recommendedName>
</protein>
<keyword evidence="4" id="KW-0804">Transcription</keyword>
<dbReference type="Pfam" id="PF13411">
    <property type="entry name" value="MerR_1"/>
    <property type="match status" value="1"/>
</dbReference>
<dbReference type="EMBL" id="AZFJ01000037">
    <property type="protein sequence ID" value="KRL86845.1"/>
    <property type="molecule type" value="Genomic_DNA"/>
</dbReference>